<keyword evidence="3" id="KW-1185">Reference proteome</keyword>
<dbReference type="AlphaFoldDB" id="K9GV07"/>
<dbReference type="RefSeq" id="WP_009540915.1">
    <property type="nucleotide sequence ID" value="NZ_ANHY01000011.1"/>
</dbReference>
<protein>
    <recommendedName>
        <fullName evidence="4">Yip1 domain-containing protein</fullName>
    </recommendedName>
</protein>
<sequence length="190" mass="20985">MAVPSVSETASSLWGLNRLLRLDARGIECFNLSVNGFWNSFIVAFLTLPFYLIQSMLYFAGTEQDAHWLRFLGLETVGFALGWLVMPTVMITVSRMLGCFDRYFHYMVPYNWFQLVVAAVLLPLSIVQAVGLLPQGLVALLFLLTTSAFIMYGWFIARHGLGVSAGTAVAIILLDLLLSLLVNGGTEALL</sequence>
<dbReference type="Proteomes" id="UP000009881">
    <property type="component" value="Unassembled WGS sequence"/>
</dbReference>
<evidence type="ECO:0008006" key="4">
    <source>
        <dbReference type="Google" id="ProtNLM"/>
    </source>
</evidence>
<comment type="caution">
    <text evidence="2">The sequence shown here is derived from an EMBL/GenBank/DDBJ whole genome shotgun (WGS) entry which is preliminary data.</text>
</comment>
<dbReference type="OrthoDB" id="8443450at2"/>
<feature type="transmembrane region" description="Helical" evidence="1">
    <location>
        <begin position="137"/>
        <end position="157"/>
    </location>
</feature>
<name>K9GV07_9PROT</name>
<dbReference type="eggNOG" id="ENOG5032RJU">
    <property type="taxonomic scope" value="Bacteria"/>
</dbReference>
<proteinExistence type="predicted"/>
<gene>
    <name evidence="2" type="ORF">C882_0255</name>
</gene>
<feature type="transmembrane region" description="Helical" evidence="1">
    <location>
        <begin position="112"/>
        <end position="130"/>
    </location>
</feature>
<keyword evidence="1" id="KW-0472">Membrane</keyword>
<dbReference type="EMBL" id="ANHY01000011">
    <property type="protein sequence ID" value="EKV29825.1"/>
    <property type="molecule type" value="Genomic_DNA"/>
</dbReference>
<reference evidence="2 3" key="1">
    <citation type="journal article" date="2013" name="Genome Announc.">
        <title>Draft Genome Sequence of an Alphaproteobacterium, Caenispirillum salinarum AK4(T), Isolated from a Solar Saltern.</title>
        <authorList>
            <person name="Khatri I."/>
            <person name="Singh A."/>
            <person name="Korpole S."/>
            <person name="Pinnaka A.K."/>
            <person name="Subramanian S."/>
        </authorList>
    </citation>
    <scope>NUCLEOTIDE SEQUENCE [LARGE SCALE GENOMIC DNA]</scope>
    <source>
        <strain evidence="2 3">AK4</strain>
    </source>
</reference>
<evidence type="ECO:0000313" key="3">
    <source>
        <dbReference type="Proteomes" id="UP000009881"/>
    </source>
</evidence>
<evidence type="ECO:0000313" key="2">
    <source>
        <dbReference type="EMBL" id="EKV29825.1"/>
    </source>
</evidence>
<evidence type="ECO:0000256" key="1">
    <source>
        <dbReference type="SAM" id="Phobius"/>
    </source>
</evidence>
<feature type="transmembrane region" description="Helical" evidence="1">
    <location>
        <begin position="71"/>
        <end position="92"/>
    </location>
</feature>
<keyword evidence="1" id="KW-1133">Transmembrane helix</keyword>
<keyword evidence="1" id="KW-0812">Transmembrane</keyword>
<dbReference type="STRING" id="1238182.C882_0255"/>
<feature type="transmembrane region" description="Helical" evidence="1">
    <location>
        <begin position="163"/>
        <end position="182"/>
    </location>
</feature>
<accession>K9GV07</accession>
<feature type="transmembrane region" description="Helical" evidence="1">
    <location>
        <begin position="37"/>
        <end position="59"/>
    </location>
</feature>
<organism evidence="2 3">
    <name type="scientific">Caenispirillum salinarum AK4</name>
    <dbReference type="NCBI Taxonomy" id="1238182"/>
    <lineage>
        <taxon>Bacteria</taxon>
        <taxon>Pseudomonadati</taxon>
        <taxon>Pseudomonadota</taxon>
        <taxon>Alphaproteobacteria</taxon>
        <taxon>Rhodospirillales</taxon>
        <taxon>Novispirillaceae</taxon>
        <taxon>Caenispirillum</taxon>
    </lineage>
</organism>